<proteinExistence type="predicted"/>
<evidence type="ECO:0000313" key="4">
    <source>
        <dbReference type="Proteomes" id="UP001207736"/>
    </source>
</evidence>
<reference evidence="2 5" key="1">
    <citation type="submission" date="2021-11" db="EMBL/GenBank/DDBJ databases">
        <title>Draft genome sequence of Capnocytophaga sp. strain KC07075 isolated from cat oral cavity.</title>
        <authorList>
            <person name="Suzuki M."/>
            <person name="Imaoka K."/>
            <person name="Kimura M."/>
            <person name="Morikawa S."/>
            <person name="Maeda K."/>
        </authorList>
    </citation>
    <scope>NUCLEOTIDE SEQUENCE</scope>
    <source>
        <strain evidence="2">KC07075</strain>
        <strain evidence="3 5">KC07079</strain>
    </source>
</reference>
<dbReference type="EMBL" id="BQKA01000018">
    <property type="protein sequence ID" value="GJM50013.1"/>
    <property type="molecule type" value="Genomic_DNA"/>
</dbReference>
<dbReference type="Proteomes" id="UP001208692">
    <property type="component" value="Unassembled WGS sequence"/>
</dbReference>
<organism evidence="2 4">
    <name type="scientific">Capnocytophaga catalasegens</name>
    <dbReference type="NCBI Taxonomy" id="1004260"/>
    <lineage>
        <taxon>Bacteria</taxon>
        <taxon>Pseudomonadati</taxon>
        <taxon>Bacteroidota</taxon>
        <taxon>Flavobacteriia</taxon>
        <taxon>Flavobacteriales</taxon>
        <taxon>Flavobacteriaceae</taxon>
        <taxon>Capnocytophaga</taxon>
    </lineage>
</organism>
<dbReference type="Proteomes" id="UP001207736">
    <property type="component" value="Unassembled WGS sequence"/>
</dbReference>
<dbReference type="InterPro" id="IPR013557">
    <property type="entry name" value="AntA/B_antirep"/>
</dbReference>
<evidence type="ECO:0000313" key="2">
    <source>
        <dbReference type="EMBL" id="GJM50013.1"/>
    </source>
</evidence>
<dbReference type="AlphaFoldDB" id="A0AAV5AY95"/>
<feature type="domain" description="AntA/AntB antirepressor" evidence="1">
    <location>
        <begin position="16"/>
        <end position="86"/>
    </location>
</feature>
<dbReference type="PANTHER" id="PTHR36180:SF1">
    <property type="entry name" value="ANTA_ANTB ANTIREPRESSOR DOMAIN-CONTAINING PROTEIN"/>
    <property type="match status" value="1"/>
</dbReference>
<dbReference type="EMBL" id="BQKB01000051">
    <property type="protein sequence ID" value="GJM53884.1"/>
    <property type="molecule type" value="Genomic_DNA"/>
</dbReference>
<accession>A0AAV5AY95</accession>
<evidence type="ECO:0000313" key="5">
    <source>
        <dbReference type="Proteomes" id="UP001208692"/>
    </source>
</evidence>
<keyword evidence="5" id="KW-1185">Reference proteome</keyword>
<gene>
    <name evidence="2" type="ORF">RCZ15_09880</name>
    <name evidence="3" type="ORF">RCZ16_22000</name>
</gene>
<dbReference type="PANTHER" id="PTHR36180">
    <property type="entry name" value="DNA-BINDING PROTEIN-RELATED-RELATED"/>
    <property type="match status" value="1"/>
</dbReference>
<name>A0AAV5AY95_9FLAO</name>
<evidence type="ECO:0000313" key="3">
    <source>
        <dbReference type="EMBL" id="GJM53884.1"/>
    </source>
</evidence>
<sequence length="215" mass="24582">MKELIKITEQNGIQAVSARELYEFLEIKEGFNRWIERMFEYGFTENIDYQAINIFVQASNGIGGTNKKDYALSLDCAKEISMLQRSEKGKQARQYFLECEKLAKQIKPLSQLEILAQSAQILLEQDRRINQVQEQVNLIEAKLTTRPEYFTVAGYASLLRIDCGIKLASSLGRKASKLCKERGIPTEEIPDPRFGLVKTYPAHILKEIFDKPITA</sequence>
<comment type="caution">
    <text evidence="2">The sequence shown here is derived from an EMBL/GenBank/DDBJ whole genome shotgun (WGS) entry which is preliminary data.</text>
</comment>
<protein>
    <recommendedName>
        <fullName evidence="1">AntA/AntB antirepressor domain-containing protein</fullName>
    </recommendedName>
</protein>
<dbReference type="Pfam" id="PF08346">
    <property type="entry name" value="AntA"/>
    <property type="match status" value="1"/>
</dbReference>
<evidence type="ECO:0000259" key="1">
    <source>
        <dbReference type="Pfam" id="PF08346"/>
    </source>
</evidence>
<dbReference type="RefSeq" id="WP_264846085.1">
    <property type="nucleotide sequence ID" value="NZ_BPMA01000017.1"/>
</dbReference>